<keyword evidence="4 7" id="KW-0694">RNA-binding</keyword>
<sequence>MILIAGLGNPGIEYANTRHNIGFMVIDAILDELDCEKISNTKFKGELYKKGSLLFLKPMTFMNLSGQSVSAVKNFYKIDRVIVIHDDLDLKLGRLKFKNGGSSGGHNGIKSIDTSIGINYDRIRVGIGSELKKDTIDFVLGKFSQKEQECVKKIISITKDAVLEFVNQDIDKISQKYSSKKGFCD</sequence>
<dbReference type="GO" id="GO:0004045">
    <property type="term" value="F:peptidyl-tRNA hydrolase activity"/>
    <property type="evidence" value="ECO:0007669"/>
    <property type="project" value="UniProtKB-UniRule"/>
</dbReference>
<evidence type="ECO:0000256" key="2">
    <source>
        <dbReference type="ARBA" id="ARBA00022555"/>
    </source>
</evidence>
<dbReference type="GO" id="GO:0000049">
    <property type="term" value="F:tRNA binding"/>
    <property type="evidence" value="ECO:0007669"/>
    <property type="project" value="UniProtKB-UniRule"/>
</dbReference>
<evidence type="ECO:0000313" key="11">
    <source>
        <dbReference type="Proteomes" id="UP000254920"/>
    </source>
</evidence>
<keyword evidence="7" id="KW-0963">Cytoplasm</keyword>
<evidence type="ECO:0000256" key="5">
    <source>
        <dbReference type="ARBA" id="ARBA00038063"/>
    </source>
</evidence>
<evidence type="ECO:0000256" key="7">
    <source>
        <dbReference type="HAMAP-Rule" id="MF_00083"/>
    </source>
</evidence>
<comment type="function">
    <text evidence="7">Catalyzes the release of premature peptidyl moieties from peptidyl-tRNA molecules trapped in stalled 50S ribosomal subunits, and thus maintains levels of free tRNAs and 50S ribosomes.</text>
</comment>
<dbReference type="STRING" id="32024.GCA_000788295_01186"/>
<name>A0A381DIR0_9BACT</name>
<evidence type="ECO:0000256" key="3">
    <source>
        <dbReference type="ARBA" id="ARBA00022801"/>
    </source>
</evidence>
<feature type="binding site" evidence="7">
    <location>
        <position position="61"/>
    </location>
    <ligand>
        <name>tRNA</name>
        <dbReference type="ChEBI" id="CHEBI:17843"/>
    </ligand>
</feature>
<dbReference type="HAMAP" id="MF_00083">
    <property type="entry name" value="Pept_tRNA_hydro_bact"/>
    <property type="match status" value="1"/>
</dbReference>
<feature type="binding site" evidence="7">
    <location>
        <position position="14"/>
    </location>
    <ligand>
        <name>tRNA</name>
        <dbReference type="ChEBI" id="CHEBI:17843"/>
    </ligand>
</feature>
<dbReference type="AlphaFoldDB" id="A0A381DIR0"/>
<evidence type="ECO:0000256" key="1">
    <source>
        <dbReference type="ARBA" id="ARBA00013260"/>
    </source>
</evidence>
<dbReference type="PANTHER" id="PTHR17224">
    <property type="entry name" value="PEPTIDYL-TRNA HYDROLASE"/>
    <property type="match status" value="1"/>
</dbReference>
<dbReference type="FunFam" id="3.40.50.1470:FF:000001">
    <property type="entry name" value="Peptidyl-tRNA hydrolase"/>
    <property type="match status" value="1"/>
</dbReference>
<gene>
    <name evidence="7 10" type="primary">pth</name>
    <name evidence="10" type="ORF">NCTC12475_00766</name>
</gene>
<feature type="active site" description="Proton acceptor" evidence="7">
    <location>
        <position position="19"/>
    </location>
</feature>
<dbReference type="CDD" id="cd00462">
    <property type="entry name" value="PTH"/>
    <property type="match status" value="1"/>
</dbReference>
<evidence type="ECO:0000313" key="10">
    <source>
        <dbReference type="EMBL" id="SUX10569.1"/>
    </source>
</evidence>
<dbReference type="InterPro" id="IPR018171">
    <property type="entry name" value="Pept_tRNA_hydro_CS"/>
</dbReference>
<dbReference type="PROSITE" id="PS01195">
    <property type="entry name" value="PEPT_TRNA_HYDROL_1"/>
    <property type="match status" value="1"/>
</dbReference>
<keyword evidence="3 7" id="KW-0378">Hydrolase</keyword>
<feature type="binding site" evidence="7">
    <location>
        <position position="63"/>
    </location>
    <ligand>
        <name>tRNA</name>
        <dbReference type="ChEBI" id="CHEBI:17843"/>
    </ligand>
</feature>
<keyword evidence="2 7" id="KW-0820">tRNA-binding</keyword>
<evidence type="ECO:0000256" key="9">
    <source>
        <dbReference type="RuleBase" id="RU004320"/>
    </source>
</evidence>
<feature type="site" description="Discriminates between blocked and unblocked aminoacyl-tRNA" evidence="7">
    <location>
        <position position="9"/>
    </location>
</feature>
<comment type="subunit">
    <text evidence="7">Monomer.</text>
</comment>
<dbReference type="EMBL" id="UFVD01000001">
    <property type="protein sequence ID" value="SUX10569.1"/>
    <property type="molecule type" value="Genomic_DNA"/>
</dbReference>
<accession>A0A381DIR0</accession>
<comment type="subcellular location">
    <subcellularLocation>
        <location evidence="7">Cytoplasm</location>
    </subcellularLocation>
</comment>
<comment type="similarity">
    <text evidence="5 7 9">Belongs to the PTH family.</text>
</comment>
<dbReference type="RefSeq" id="WP_089182962.1">
    <property type="nucleotide sequence ID" value="NZ_CP043427.1"/>
</dbReference>
<dbReference type="EC" id="3.1.1.29" evidence="1 7"/>
<dbReference type="PROSITE" id="PS01196">
    <property type="entry name" value="PEPT_TRNA_HYDROL_2"/>
    <property type="match status" value="1"/>
</dbReference>
<dbReference type="GeneID" id="93091199"/>
<dbReference type="Pfam" id="PF01195">
    <property type="entry name" value="Pept_tRNA_hydro"/>
    <property type="match status" value="1"/>
</dbReference>
<dbReference type="Proteomes" id="UP000254920">
    <property type="component" value="Unassembled WGS sequence"/>
</dbReference>
<dbReference type="PANTHER" id="PTHR17224:SF1">
    <property type="entry name" value="PEPTIDYL-TRNA HYDROLASE"/>
    <property type="match status" value="1"/>
</dbReference>
<dbReference type="InterPro" id="IPR036416">
    <property type="entry name" value="Pept_tRNA_hydro_sf"/>
</dbReference>
<evidence type="ECO:0000256" key="4">
    <source>
        <dbReference type="ARBA" id="ARBA00022884"/>
    </source>
</evidence>
<feature type="site" description="Stabilizes the basic form of H active site to accept a proton" evidence="7">
    <location>
        <position position="86"/>
    </location>
</feature>
<reference evidence="10 11" key="1">
    <citation type="submission" date="2018-06" db="EMBL/GenBank/DDBJ databases">
        <authorList>
            <consortium name="Pathogen Informatics"/>
            <person name="Doyle S."/>
        </authorList>
    </citation>
    <scope>NUCLEOTIDE SEQUENCE [LARGE SCALE GENOMIC DNA]</scope>
    <source>
        <strain evidence="10 11">NCTC12475</strain>
    </source>
</reference>
<dbReference type="InterPro" id="IPR001328">
    <property type="entry name" value="Pept_tRNA_hydro"/>
</dbReference>
<evidence type="ECO:0000256" key="8">
    <source>
        <dbReference type="RuleBase" id="RU000673"/>
    </source>
</evidence>
<dbReference type="NCBIfam" id="TIGR00447">
    <property type="entry name" value="pth"/>
    <property type="match status" value="1"/>
</dbReference>
<dbReference type="Gene3D" id="3.40.50.1470">
    <property type="entry name" value="Peptidyl-tRNA hydrolase"/>
    <property type="match status" value="1"/>
</dbReference>
<protein>
    <recommendedName>
        <fullName evidence="6 7">Peptidyl-tRNA hydrolase</fullName>
        <shortName evidence="7">Pth</shortName>
        <ecNumber evidence="1 7">3.1.1.29</ecNumber>
    </recommendedName>
</protein>
<dbReference type="GO" id="GO:0072344">
    <property type="term" value="P:rescue of stalled ribosome"/>
    <property type="evidence" value="ECO:0007669"/>
    <property type="project" value="UniProtKB-UniRule"/>
</dbReference>
<comment type="catalytic activity">
    <reaction evidence="7 8">
        <text>an N-acyl-L-alpha-aminoacyl-tRNA + H2O = an N-acyl-L-amino acid + a tRNA + H(+)</text>
        <dbReference type="Rhea" id="RHEA:54448"/>
        <dbReference type="Rhea" id="RHEA-COMP:10123"/>
        <dbReference type="Rhea" id="RHEA-COMP:13883"/>
        <dbReference type="ChEBI" id="CHEBI:15377"/>
        <dbReference type="ChEBI" id="CHEBI:15378"/>
        <dbReference type="ChEBI" id="CHEBI:59874"/>
        <dbReference type="ChEBI" id="CHEBI:78442"/>
        <dbReference type="ChEBI" id="CHEBI:138191"/>
        <dbReference type="EC" id="3.1.1.29"/>
    </reaction>
</comment>
<dbReference type="SUPFAM" id="SSF53178">
    <property type="entry name" value="Peptidyl-tRNA hydrolase-like"/>
    <property type="match status" value="1"/>
</dbReference>
<keyword evidence="11" id="KW-1185">Reference proteome</keyword>
<proteinExistence type="inferred from homology"/>
<comment type="function">
    <text evidence="7">Hydrolyzes ribosome-free peptidyl-tRNAs (with 1 or more amino acids incorporated), which drop off the ribosome during protein synthesis, or as a result of ribosome stalling.</text>
</comment>
<evidence type="ECO:0000256" key="6">
    <source>
        <dbReference type="ARBA" id="ARBA00050038"/>
    </source>
</evidence>
<dbReference type="GO" id="GO:0006515">
    <property type="term" value="P:protein quality control for misfolded or incompletely synthesized proteins"/>
    <property type="evidence" value="ECO:0007669"/>
    <property type="project" value="UniProtKB-UniRule"/>
</dbReference>
<feature type="binding site" evidence="7">
    <location>
        <position position="107"/>
    </location>
    <ligand>
        <name>tRNA</name>
        <dbReference type="ChEBI" id="CHEBI:17843"/>
    </ligand>
</feature>
<organism evidence="10 11">
    <name type="scientific">Campylobacter sputorum subsp. sputorum</name>
    <dbReference type="NCBI Taxonomy" id="32024"/>
    <lineage>
        <taxon>Bacteria</taxon>
        <taxon>Pseudomonadati</taxon>
        <taxon>Campylobacterota</taxon>
        <taxon>Epsilonproteobacteria</taxon>
        <taxon>Campylobacterales</taxon>
        <taxon>Campylobacteraceae</taxon>
        <taxon>Campylobacter</taxon>
    </lineage>
</organism>
<dbReference type="GO" id="GO:0005737">
    <property type="term" value="C:cytoplasm"/>
    <property type="evidence" value="ECO:0007669"/>
    <property type="project" value="UniProtKB-SubCell"/>
</dbReference>
<dbReference type="OrthoDB" id="9800507at2"/>